<protein>
    <submittedName>
        <fullName evidence="9">Radical SAM domain protein</fullName>
    </submittedName>
</protein>
<dbReference type="SFLD" id="SFLDG01385">
    <property type="entry name" value="heme_carboxy_lyase_like"/>
    <property type="match status" value="1"/>
</dbReference>
<keyword evidence="3" id="KW-0949">S-adenosyl-L-methionine</keyword>
<dbReference type="PANTHER" id="PTHR11228:SF34">
    <property type="entry name" value="TUNGSTEN-CONTAINING ALDEHYDE FERREDOXIN OXIDOREDUCTASE COFACTOR MODIFYING PROTEIN"/>
    <property type="match status" value="1"/>
</dbReference>
<evidence type="ECO:0000256" key="2">
    <source>
        <dbReference type="ARBA" id="ARBA00022485"/>
    </source>
</evidence>
<dbReference type="CDD" id="cd01335">
    <property type="entry name" value="Radical_SAM"/>
    <property type="match status" value="1"/>
</dbReference>
<dbReference type="PROSITE" id="PS51918">
    <property type="entry name" value="RADICAL_SAM"/>
    <property type="match status" value="1"/>
</dbReference>
<dbReference type="PIRSF" id="PIRSF037420">
    <property type="entry name" value="PQQ_syn_pqqE"/>
    <property type="match status" value="1"/>
</dbReference>
<dbReference type="NCBIfam" id="TIGR04085">
    <property type="entry name" value="rSAM_more_4Fe4S"/>
    <property type="match status" value="1"/>
</dbReference>
<dbReference type="InterPro" id="IPR017200">
    <property type="entry name" value="PqqE-like"/>
</dbReference>
<dbReference type="InterPro" id="IPR013785">
    <property type="entry name" value="Aldolase_TIM"/>
</dbReference>
<sequence length="377" mass="41926">MNHHQASHPGSHAGRGAANGPPRQGNLRLVAWEVTRTCNLACVHCRAAALDRPYENELKTDECFRLLDDIGTVASPIIILTGGEPLLRPDIFEIAAYGNAKGFRMTMAVNGTLLTPETAKRMIETGIQRISVSLDGADASSHDAFRRVHGAFDGAMRGIAYAREAGLPFQVNTTITQQNLDEFPAIHDLTVSLGAAAHHIFLLVPMGRGKDLAEQGISAEQYEKTLHWFYERRDKVPLQLKATCAPHYYRILRQRAKADGREVTFRTFGLDAMTRGCLGGTGFSFISHIGQVQPCGYLEVDCGNIRERSFREIWENSPVFRDLRDFKQYRGKCGRCEYVRVCGGCRARAYESTGDYLAEEPLCLYQPRSDAASEEQP</sequence>
<evidence type="ECO:0000256" key="5">
    <source>
        <dbReference type="ARBA" id="ARBA00023004"/>
    </source>
</evidence>
<evidence type="ECO:0000256" key="7">
    <source>
        <dbReference type="SAM" id="MobiDB-lite"/>
    </source>
</evidence>
<dbReference type="STRING" id="335543.Sfum_3058"/>
<feature type="domain" description="Radical SAM core" evidence="8">
    <location>
        <begin position="19"/>
        <end position="262"/>
    </location>
</feature>
<evidence type="ECO:0000256" key="3">
    <source>
        <dbReference type="ARBA" id="ARBA00022691"/>
    </source>
</evidence>
<dbReference type="Pfam" id="PF13186">
    <property type="entry name" value="SPASM"/>
    <property type="match status" value="1"/>
</dbReference>
<dbReference type="SFLD" id="SFLDS00029">
    <property type="entry name" value="Radical_SAM"/>
    <property type="match status" value="1"/>
</dbReference>
<dbReference type="GO" id="GO:0051539">
    <property type="term" value="F:4 iron, 4 sulfur cluster binding"/>
    <property type="evidence" value="ECO:0007669"/>
    <property type="project" value="UniProtKB-KW"/>
</dbReference>
<dbReference type="Gene3D" id="3.20.20.70">
    <property type="entry name" value="Aldolase class I"/>
    <property type="match status" value="1"/>
</dbReference>
<keyword evidence="6" id="KW-0411">Iron-sulfur</keyword>
<evidence type="ECO:0000313" key="9">
    <source>
        <dbReference type="EMBL" id="ABK18732.1"/>
    </source>
</evidence>
<dbReference type="SFLD" id="SFLDG01067">
    <property type="entry name" value="SPASM/twitch_domain_containing"/>
    <property type="match status" value="1"/>
</dbReference>
<proteinExistence type="predicted"/>
<evidence type="ECO:0000256" key="6">
    <source>
        <dbReference type="ARBA" id="ARBA00023014"/>
    </source>
</evidence>
<gene>
    <name evidence="9" type="ordered locus">Sfum_3058</name>
</gene>
<keyword evidence="4" id="KW-0479">Metal-binding</keyword>
<evidence type="ECO:0000256" key="1">
    <source>
        <dbReference type="ARBA" id="ARBA00001966"/>
    </source>
</evidence>
<evidence type="ECO:0000256" key="4">
    <source>
        <dbReference type="ARBA" id="ARBA00022723"/>
    </source>
</evidence>
<dbReference type="InterPro" id="IPR023885">
    <property type="entry name" value="4Fe4S-binding_SPASM_dom"/>
</dbReference>
<dbReference type="InterPro" id="IPR050377">
    <property type="entry name" value="Radical_SAM_PqqE_MftC-like"/>
</dbReference>
<dbReference type="InterPro" id="IPR006638">
    <property type="entry name" value="Elp3/MiaA/NifB-like_rSAM"/>
</dbReference>
<dbReference type="InterPro" id="IPR034480">
    <property type="entry name" value="Heme_synthase-like"/>
</dbReference>
<organism evidence="9 10">
    <name type="scientific">Syntrophobacter fumaroxidans (strain DSM 10017 / MPOB)</name>
    <dbReference type="NCBI Taxonomy" id="335543"/>
    <lineage>
        <taxon>Bacteria</taxon>
        <taxon>Pseudomonadati</taxon>
        <taxon>Thermodesulfobacteriota</taxon>
        <taxon>Syntrophobacteria</taxon>
        <taxon>Syntrophobacterales</taxon>
        <taxon>Syntrophobacteraceae</taxon>
        <taxon>Syntrophobacter</taxon>
    </lineage>
</organism>
<dbReference type="GO" id="GO:0046872">
    <property type="term" value="F:metal ion binding"/>
    <property type="evidence" value="ECO:0007669"/>
    <property type="project" value="UniProtKB-KW"/>
</dbReference>
<name>A0LMT0_SYNFM</name>
<dbReference type="SMART" id="SM00729">
    <property type="entry name" value="Elp3"/>
    <property type="match status" value="1"/>
</dbReference>
<dbReference type="CDD" id="cd21123">
    <property type="entry name" value="SPASM_MftC-like"/>
    <property type="match status" value="1"/>
</dbReference>
<dbReference type="RefSeq" id="WP_011699857.1">
    <property type="nucleotide sequence ID" value="NC_008554.1"/>
</dbReference>
<dbReference type="KEGG" id="sfu:Sfum_3058"/>
<dbReference type="GO" id="GO:0003824">
    <property type="term" value="F:catalytic activity"/>
    <property type="evidence" value="ECO:0007669"/>
    <property type="project" value="InterPro"/>
</dbReference>
<keyword evidence="5" id="KW-0408">Iron</keyword>
<dbReference type="eggNOG" id="COG0535">
    <property type="taxonomic scope" value="Bacteria"/>
</dbReference>
<dbReference type="HOGENOM" id="CLU_009273_4_0_7"/>
<keyword evidence="2" id="KW-0004">4Fe-4S</keyword>
<accession>A0LMT0</accession>
<evidence type="ECO:0000313" key="10">
    <source>
        <dbReference type="Proteomes" id="UP000001784"/>
    </source>
</evidence>
<dbReference type="SFLD" id="SFLDG01386">
    <property type="entry name" value="main_SPASM_domain-containing"/>
    <property type="match status" value="1"/>
</dbReference>
<dbReference type="InterPro" id="IPR058240">
    <property type="entry name" value="rSAM_sf"/>
</dbReference>
<comment type="cofactor">
    <cofactor evidence="1">
        <name>[4Fe-4S] cluster</name>
        <dbReference type="ChEBI" id="CHEBI:49883"/>
    </cofactor>
</comment>
<reference evidence="9 10" key="1">
    <citation type="submission" date="2006-10" db="EMBL/GenBank/DDBJ databases">
        <title>Complete sequence of Syntrophobacter fumaroxidans MPOB.</title>
        <authorList>
            <consortium name="US DOE Joint Genome Institute"/>
            <person name="Copeland A."/>
            <person name="Lucas S."/>
            <person name="Lapidus A."/>
            <person name="Barry K."/>
            <person name="Detter J.C."/>
            <person name="Glavina del Rio T."/>
            <person name="Hammon N."/>
            <person name="Israni S."/>
            <person name="Pitluck S."/>
            <person name="Goltsman E.G."/>
            <person name="Martinez M."/>
            <person name="Schmutz J."/>
            <person name="Larimer F."/>
            <person name="Land M."/>
            <person name="Hauser L."/>
            <person name="Kyrpides N."/>
            <person name="Kim E."/>
            <person name="Boone D.R."/>
            <person name="Brockman F."/>
            <person name="Culley D."/>
            <person name="Ferry J."/>
            <person name="Gunsalus R."/>
            <person name="McInerney M.J."/>
            <person name="Morrison M."/>
            <person name="Plugge C."/>
            <person name="Rohlin L."/>
            <person name="Scholten J."/>
            <person name="Sieber J."/>
            <person name="Stams A.J.M."/>
            <person name="Worm P."/>
            <person name="Henstra A.M."/>
            <person name="Richardson P."/>
        </authorList>
    </citation>
    <scope>NUCLEOTIDE SEQUENCE [LARGE SCALE GENOMIC DNA]</scope>
    <source>
        <strain evidence="10">DSM 10017 / MPOB</strain>
    </source>
</reference>
<dbReference type="PANTHER" id="PTHR11228">
    <property type="entry name" value="RADICAL SAM DOMAIN PROTEIN"/>
    <property type="match status" value="1"/>
</dbReference>
<dbReference type="InParanoid" id="A0LMT0"/>
<dbReference type="AlphaFoldDB" id="A0LMT0"/>
<dbReference type="InterPro" id="IPR007197">
    <property type="entry name" value="rSAM"/>
</dbReference>
<dbReference type="Proteomes" id="UP000001784">
    <property type="component" value="Chromosome"/>
</dbReference>
<dbReference type="InterPro" id="IPR030896">
    <property type="entry name" value="rSAM_AhbD_hemeb"/>
</dbReference>
<dbReference type="SUPFAM" id="SSF102114">
    <property type="entry name" value="Radical SAM enzymes"/>
    <property type="match status" value="1"/>
</dbReference>
<keyword evidence="10" id="KW-1185">Reference proteome</keyword>
<feature type="region of interest" description="Disordered" evidence="7">
    <location>
        <begin position="1"/>
        <end position="22"/>
    </location>
</feature>
<dbReference type="EMBL" id="CP000478">
    <property type="protein sequence ID" value="ABK18732.1"/>
    <property type="molecule type" value="Genomic_DNA"/>
</dbReference>
<dbReference type="SFLD" id="SFLDF00542">
    <property type="entry name" value="alternative_heme_biosynthesis"/>
    <property type="match status" value="1"/>
</dbReference>
<dbReference type="Pfam" id="PF04055">
    <property type="entry name" value="Radical_SAM"/>
    <property type="match status" value="1"/>
</dbReference>
<dbReference type="NCBIfam" id="TIGR04545">
    <property type="entry name" value="rSAM_ahbD_hemeb"/>
    <property type="match status" value="1"/>
</dbReference>
<dbReference type="OrthoDB" id="9782387at2"/>
<evidence type="ECO:0000259" key="8">
    <source>
        <dbReference type="PROSITE" id="PS51918"/>
    </source>
</evidence>